<evidence type="ECO:0000256" key="4">
    <source>
        <dbReference type="ARBA" id="ARBA00018070"/>
    </source>
</evidence>
<dbReference type="GO" id="GO:0034045">
    <property type="term" value="C:phagophore assembly site membrane"/>
    <property type="evidence" value="ECO:0007669"/>
    <property type="project" value="UniProtKB-SubCell"/>
</dbReference>
<dbReference type="Proteomes" id="UP001558713">
    <property type="component" value="Unassembled WGS sequence"/>
</dbReference>
<gene>
    <name evidence="13" type="ORF">V5N11_011210</name>
</gene>
<feature type="compositionally biased region" description="Basic and acidic residues" evidence="12">
    <location>
        <begin position="1864"/>
        <end position="1883"/>
    </location>
</feature>
<evidence type="ECO:0000256" key="2">
    <source>
        <dbReference type="ARBA" id="ARBA00004623"/>
    </source>
</evidence>
<dbReference type="GO" id="GO:0006869">
    <property type="term" value="P:lipid transport"/>
    <property type="evidence" value="ECO:0007669"/>
    <property type="project" value="UniProtKB-KW"/>
</dbReference>
<evidence type="ECO:0000313" key="13">
    <source>
        <dbReference type="EMBL" id="KAL1202841.1"/>
    </source>
</evidence>
<feature type="region of interest" description="Disordered" evidence="12">
    <location>
        <begin position="1864"/>
        <end position="1889"/>
    </location>
</feature>
<keyword evidence="7" id="KW-0072">Autophagy</keyword>
<protein>
    <recommendedName>
        <fullName evidence="4">Autophagy-related protein 2</fullName>
    </recommendedName>
</protein>
<sequence length="1889" mass="208553">MVFPWNIAKSAEAAFSRWAVKRVVKFLLKKKLGKLILGDIDLDQLDIQLRDGTIQLCDLAINVDYLNDKFDAPLLIKEGSIGSLLVKMPWKTNGCQVELDELELVLGPRLESNTSSSSPLNEASTSASTRDDSHNIRLELGKHENDMFVNAAKSASIDVHEGVKTVAKIVKWFLTSFHVKIKNLIIAFDPDFGKVHNGAGPRPTLVLRMAEIECGISEDRVSANDVSPDSFLGINRLANCVKFQGAVVELLNMDDDDDDDDNKTCGKKTSNDVTLIMTGVGGGFSGSLNFSIPWKNGSLDIRKVDADICVDPVELQLQPSTIRWFLRLWKTFTSFGSDCCPYASHSDSSMDSPTIPTNVMATPPATLSLSVGQESEPDTTPVLQFIPDWFPSSFSKKEEDGEVDIGASVDQFFECFDAMRSYQSAFGSQGMWNWTSSVFTAINAASSLASGSLLLPSEQQHVETSCKVSFAGVSVVLFFQDKDNWKDVSTGIHYLGAELRDISVSVQVCPEDLRLEGEVNSMEIAEYFQAANVVDTANAEYQTSLIKNLQAKVQTTLPPFTSSDMNGDSERLSEIVSDGFLFRNKGFAVKTLLVIAAGGNGFQFVVNFQSSKASPRRPNSFSLSLPPTIFWLNLHSVEILVNLFDDLSESIPIFSHEKNQVPSPSKSERLRGSVSIWNARAILWFPFESISARLCNSLGEQFIVVDLSSCPPSDKERRKEESPGEKYFTSATRSICFSVGDASIYLVTSDLKDSETNSYRMHGEFSTYNILHTNNTTSHKLSTIGVFWQDRPIVSPWLVERAKMLATQEESIQTNNSGRNGLEFATVATAKDQEDIYSQTRKEIFLASSFCLYVHLLPLAIRLDSWQYSKLCNLIDQAQNWLSRMAANTAEKTEKYVVCQTSLVVECDSIDILVKPEPQMGMKNQLQIELPGSWIQLNLRVQKLNLMSVSNLGSISGADFFWLAHGEGTLWGSVAGLPDEKLLLLSCNNSAIKRGNGGGSNALSSRFAGLDIMHLQEPEICYDYLAVSVRGCTISAVGGRLDWIEVASSFFTCEVEKNSQEGNSSSSSGSSFILNLVDVGLSYEPHHENIDHLHQLSDPWVACLVAASSFSLSKTSLVDSIRSDYRIRIQDLGLLLSVDLDLSRLDGTYSSENLHETGYVKVANDALIEATLRTNSENGLLWELECSKSHLLIETCSDTTSGLIRLAAQLQQLFALDLEESAVHLQTRWDNIQQANARNDFDISDKLSSSDSSGEMRNLRLVSETETGVTGLMNEINEDAFQFDVNPTSQSGPLECQYNYLSSHGISHGQACNPSNQFICGSSSRLQPESSQIFLERNGLPEIIENYCLSEFHPLSEEPQEGDSSGRQLFLETDLSRGNSGWYNDASLQILEDHVSEATEEDRDEHILDGEFTPFGLTSYSDVTANGRVLLKNIDLKWRIYSGSDWLDSRKKDGNFKHMKGRDTTSCLELELSGVKFLYETFPIGGICTSKLSLMVQDFYLYDRSKTAPWKLVLGYYNSKDHPRDSSSYAFKLELKAVRPDPETPLEENRLRVALLPILLHLHQSQLDFLISFFGANSLGNPVVPIGDSAGSTLSVSLKGHNIIEEALLPYFQKFDIWPVSVRVDYSPHHVDLAALTGGKYAELVNLVPWKGIELQLKQVHAAGIYGWGNVCETILGEWLEDVSQNQIHQLLKGIPTVRSLSTLYAAATKLVSSPVESYRKDRRLVTGVQRGTIAFLRSLSLEAVGLGVHLAAGAHDILLRAEYVFASAPSLPQPQGKTKTNVRHNQPRNAKQGMLQACESIGDGIGKTASALVRTPLKKYQRGDGAGSAFATAVQGVPTAAIAPASACARAVHSALVGIRNSLDPEHKKESMEKYLGPDKQRNQHRHR</sequence>
<evidence type="ECO:0000256" key="11">
    <source>
        <dbReference type="ARBA" id="ARBA00024615"/>
    </source>
</evidence>
<name>A0ABD1A7P2_CARAN</name>
<dbReference type="GO" id="GO:0005789">
    <property type="term" value="C:endoplasmic reticulum membrane"/>
    <property type="evidence" value="ECO:0007669"/>
    <property type="project" value="UniProtKB-SubCell"/>
</dbReference>
<evidence type="ECO:0000256" key="9">
    <source>
        <dbReference type="ARBA" id="ARBA00023136"/>
    </source>
</evidence>
<evidence type="ECO:0000256" key="1">
    <source>
        <dbReference type="ARBA" id="ARBA00004406"/>
    </source>
</evidence>
<feature type="region of interest" description="Disordered" evidence="12">
    <location>
        <begin position="110"/>
        <end position="133"/>
    </location>
</feature>
<comment type="caution">
    <text evidence="13">The sequence shown here is derived from an EMBL/GenBank/DDBJ whole genome shotgun (WGS) entry which is preliminary data.</text>
</comment>
<keyword evidence="9" id="KW-0472">Membrane</keyword>
<keyword evidence="14" id="KW-1185">Reference proteome</keyword>
<keyword evidence="5" id="KW-0813">Transport</keyword>
<evidence type="ECO:0000313" key="14">
    <source>
        <dbReference type="Proteomes" id="UP001558713"/>
    </source>
</evidence>
<evidence type="ECO:0000256" key="3">
    <source>
        <dbReference type="ARBA" id="ARBA00009714"/>
    </source>
</evidence>
<evidence type="ECO:0000256" key="6">
    <source>
        <dbReference type="ARBA" id="ARBA00022824"/>
    </source>
</evidence>
<comment type="similarity">
    <text evidence="3">Belongs to the ATG2 family.</text>
</comment>
<organism evidence="13 14">
    <name type="scientific">Cardamine amara subsp. amara</name>
    <dbReference type="NCBI Taxonomy" id="228776"/>
    <lineage>
        <taxon>Eukaryota</taxon>
        <taxon>Viridiplantae</taxon>
        <taxon>Streptophyta</taxon>
        <taxon>Embryophyta</taxon>
        <taxon>Tracheophyta</taxon>
        <taxon>Spermatophyta</taxon>
        <taxon>Magnoliopsida</taxon>
        <taxon>eudicotyledons</taxon>
        <taxon>Gunneridae</taxon>
        <taxon>Pentapetalae</taxon>
        <taxon>rosids</taxon>
        <taxon>malvids</taxon>
        <taxon>Brassicales</taxon>
        <taxon>Brassicaceae</taxon>
        <taxon>Cardamineae</taxon>
        <taxon>Cardamine</taxon>
    </lineage>
</organism>
<dbReference type="GO" id="GO:0006914">
    <property type="term" value="P:autophagy"/>
    <property type="evidence" value="ECO:0007669"/>
    <property type="project" value="UniProtKB-KW"/>
</dbReference>
<evidence type="ECO:0000256" key="10">
    <source>
        <dbReference type="ARBA" id="ARBA00024479"/>
    </source>
</evidence>
<evidence type="ECO:0000256" key="7">
    <source>
        <dbReference type="ARBA" id="ARBA00023006"/>
    </source>
</evidence>
<dbReference type="PANTHER" id="PTHR13190:SF1">
    <property type="entry name" value="AUTOPHAGY-RELATED 2, ISOFORM A"/>
    <property type="match status" value="1"/>
</dbReference>
<evidence type="ECO:0000256" key="5">
    <source>
        <dbReference type="ARBA" id="ARBA00022448"/>
    </source>
</evidence>
<proteinExistence type="inferred from homology"/>
<comment type="catalytic activity">
    <reaction evidence="10">
        <text>a 1,2-diacyl-sn-glycero-3-phospho-L-serine(in) = a 1,2-diacyl-sn-glycero-3-phospho-L-serine(out)</text>
        <dbReference type="Rhea" id="RHEA:38663"/>
        <dbReference type="ChEBI" id="CHEBI:57262"/>
    </reaction>
</comment>
<dbReference type="Pfam" id="PF13329">
    <property type="entry name" value="ATG2_CAD"/>
    <property type="match status" value="2"/>
</dbReference>
<reference evidence="13 14" key="1">
    <citation type="submission" date="2024-04" db="EMBL/GenBank/DDBJ databases">
        <title>Genome assembly C_amara_ONT_v2.</title>
        <authorList>
            <person name="Yant L."/>
            <person name="Moore C."/>
            <person name="Slenker M."/>
        </authorList>
    </citation>
    <scope>NUCLEOTIDE SEQUENCE [LARGE SCALE GENOMIC DNA]</scope>
    <source>
        <tissue evidence="13">Leaf</tissue>
    </source>
</reference>
<dbReference type="PANTHER" id="PTHR13190">
    <property type="entry name" value="AUTOPHAGY-RELATED 2, ISOFORM A"/>
    <property type="match status" value="1"/>
</dbReference>
<keyword evidence="6" id="KW-0256">Endoplasmic reticulum</keyword>
<feature type="compositionally biased region" description="Polar residues" evidence="12">
    <location>
        <begin position="111"/>
        <end position="128"/>
    </location>
</feature>
<evidence type="ECO:0000256" key="12">
    <source>
        <dbReference type="SAM" id="MobiDB-lite"/>
    </source>
</evidence>
<comment type="catalytic activity">
    <reaction evidence="11">
        <text>a 1,2-diacyl-sn-glycero-3-phosphoethanolamine(in) = a 1,2-diacyl-sn-glycero-3-phosphoethanolamine(out)</text>
        <dbReference type="Rhea" id="RHEA:38895"/>
        <dbReference type="ChEBI" id="CHEBI:64612"/>
    </reaction>
</comment>
<keyword evidence="8" id="KW-0445">Lipid transport</keyword>
<accession>A0ABD1A7P2</accession>
<comment type="subcellular location">
    <subcellularLocation>
        <location evidence="1">Endoplasmic reticulum membrane</location>
        <topology evidence="1">Peripheral membrane protein</topology>
    </subcellularLocation>
    <subcellularLocation>
        <location evidence="2">Preautophagosomal structure membrane</location>
        <topology evidence="2">Peripheral membrane protein</topology>
    </subcellularLocation>
</comment>
<dbReference type="InterPro" id="IPR026849">
    <property type="entry name" value="ATG2"/>
</dbReference>
<evidence type="ECO:0000256" key="8">
    <source>
        <dbReference type="ARBA" id="ARBA00023055"/>
    </source>
</evidence>
<dbReference type="EMBL" id="JBANAX010000567">
    <property type="protein sequence ID" value="KAL1202841.1"/>
    <property type="molecule type" value="Genomic_DNA"/>
</dbReference>